<accession>A0A4Y6U883</accession>
<protein>
    <submittedName>
        <fullName evidence="1">Uncharacterized protein</fullName>
    </submittedName>
</protein>
<evidence type="ECO:0000313" key="1">
    <source>
        <dbReference type="EMBL" id="QDH13190.1"/>
    </source>
</evidence>
<dbReference type="Proteomes" id="UP000318709">
    <property type="component" value="Chromosome"/>
</dbReference>
<sequence length="115" mass="12421">MTDHPTPLALLRNGQGQAFLQVTSPPGAVKPLAVRLSASDVQALLQNDDNTVAGTAPLPDGACGKVQVEYRHGYLKLWVQSALQRGVLEDYAVRFPVSRAALDETLRKLNLMGQN</sequence>
<evidence type="ECO:0000313" key="2">
    <source>
        <dbReference type="Proteomes" id="UP000318709"/>
    </source>
</evidence>
<keyword evidence="2" id="KW-1185">Reference proteome</keyword>
<dbReference type="EMBL" id="CP038231">
    <property type="protein sequence ID" value="QDH13190.1"/>
    <property type="molecule type" value="Genomic_DNA"/>
</dbReference>
<dbReference type="AlphaFoldDB" id="A0A4Y6U883"/>
<gene>
    <name evidence="1" type="ORF">E3E12_02115</name>
</gene>
<name>A0A4Y6U883_9PROT</name>
<dbReference type="KEGG" id="swf:E3E12_02115"/>
<organism evidence="1 2">
    <name type="scientific">Formicincola oecophyllae</name>
    <dbReference type="NCBI Taxonomy" id="2558361"/>
    <lineage>
        <taxon>Bacteria</taxon>
        <taxon>Pseudomonadati</taxon>
        <taxon>Pseudomonadota</taxon>
        <taxon>Alphaproteobacteria</taxon>
        <taxon>Acetobacterales</taxon>
        <taxon>Acetobacteraceae</taxon>
        <taxon>Formicincola</taxon>
    </lineage>
</organism>
<reference evidence="1 2" key="1">
    <citation type="submission" date="2019-03" db="EMBL/GenBank/DDBJ databases">
        <title>The complete genome sequence of Swingsia_sp. F3b2 LMG30590(T).</title>
        <authorList>
            <person name="Chua K.-O."/>
            <person name="Chan K.-G."/>
            <person name="See-Too W.-S."/>
        </authorList>
    </citation>
    <scope>NUCLEOTIDE SEQUENCE [LARGE SCALE GENOMIC DNA]</scope>
    <source>
        <strain evidence="1 2">F3b2</strain>
    </source>
</reference>
<proteinExistence type="predicted"/>
<dbReference type="RefSeq" id="WP_141442852.1">
    <property type="nucleotide sequence ID" value="NZ_CP038231.1"/>
</dbReference>